<dbReference type="InterPro" id="IPR009079">
    <property type="entry name" value="4_helix_cytokine-like_core"/>
</dbReference>
<comment type="subcellular location">
    <subcellularLocation>
        <location evidence="1 11">Secreted</location>
    </subcellularLocation>
</comment>
<dbReference type="GO" id="GO:0097191">
    <property type="term" value="P:extrinsic apoptotic signaling pathway"/>
    <property type="evidence" value="ECO:0007669"/>
    <property type="project" value="Ensembl"/>
</dbReference>
<dbReference type="GO" id="GO:0032496">
    <property type="term" value="P:response to lipopolysaccharide"/>
    <property type="evidence" value="ECO:0007669"/>
    <property type="project" value="Ensembl"/>
</dbReference>
<reference evidence="12" key="2">
    <citation type="submission" date="2025-09" db="UniProtKB">
        <authorList>
            <consortium name="Ensembl"/>
        </authorList>
    </citation>
    <scope>IDENTIFICATION</scope>
</reference>
<keyword evidence="7 11" id="KW-0339">Growth factor</keyword>
<evidence type="ECO:0000256" key="4">
    <source>
        <dbReference type="ARBA" id="ARBA00022514"/>
    </source>
</evidence>
<dbReference type="InterPro" id="IPR004281">
    <property type="entry name" value="IL-12_alpha"/>
</dbReference>
<dbReference type="Proteomes" id="UP000694407">
    <property type="component" value="Unplaced"/>
</dbReference>
<dbReference type="GO" id="GO:0046982">
    <property type="term" value="F:protein heterodimerization activity"/>
    <property type="evidence" value="ECO:0007669"/>
    <property type="project" value="Ensembl"/>
</dbReference>
<evidence type="ECO:0000256" key="11">
    <source>
        <dbReference type="RuleBase" id="RU363133"/>
    </source>
</evidence>
<keyword evidence="13" id="KW-1185">Reference proteome</keyword>
<keyword evidence="9" id="KW-0325">Glycoprotein</keyword>
<dbReference type="GO" id="GO:0034393">
    <property type="term" value="P:positive regulation of smooth muscle cell apoptotic process"/>
    <property type="evidence" value="ECO:0007669"/>
    <property type="project" value="Ensembl"/>
</dbReference>
<dbReference type="GO" id="GO:0005125">
    <property type="term" value="F:cytokine activity"/>
    <property type="evidence" value="ECO:0007669"/>
    <property type="project" value="UniProtKB-KW"/>
</dbReference>
<evidence type="ECO:0000256" key="8">
    <source>
        <dbReference type="ARBA" id="ARBA00023157"/>
    </source>
</evidence>
<evidence type="ECO:0000256" key="6">
    <source>
        <dbReference type="ARBA" id="ARBA00022729"/>
    </source>
</evidence>
<dbReference type="GO" id="GO:0008083">
    <property type="term" value="F:growth factor activity"/>
    <property type="evidence" value="ECO:0007669"/>
    <property type="project" value="UniProtKB-KW"/>
</dbReference>
<evidence type="ECO:0000313" key="13">
    <source>
        <dbReference type="Proteomes" id="UP000694407"/>
    </source>
</evidence>
<comment type="similarity">
    <text evidence="2 11">Belongs to the IL-6 superfamily.</text>
</comment>
<evidence type="ECO:0000256" key="5">
    <source>
        <dbReference type="ARBA" id="ARBA00022525"/>
    </source>
</evidence>
<dbReference type="GO" id="GO:0050830">
    <property type="term" value="P:defense response to Gram-positive bacterium"/>
    <property type="evidence" value="ECO:0007669"/>
    <property type="project" value="Ensembl"/>
</dbReference>
<keyword evidence="5 11" id="KW-0964">Secreted</keyword>
<dbReference type="SUPFAM" id="SSF47266">
    <property type="entry name" value="4-helical cytokines"/>
    <property type="match status" value="1"/>
</dbReference>
<keyword evidence="8 11" id="KW-1015">Disulfide bond</keyword>
<dbReference type="GO" id="GO:0043514">
    <property type="term" value="C:interleukin-12 complex"/>
    <property type="evidence" value="ECO:0007669"/>
    <property type="project" value="Ensembl"/>
</dbReference>
<evidence type="ECO:0000256" key="2">
    <source>
        <dbReference type="ARBA" id="ARBA00007432"/>
    </source>
</evidence>
<dbReference type="AlphaFoldDB" id="A0A8C5ZRB2"/>
<dbReference type="GO" id="GO:0001916">
    <property type="term" value="P:positive regulation of T cell mediated cytotoxicity"/>
    <property type="evidence" value="ECO:0007669"/>
    <property type="project" value="Ensembl"/>
</dbReference>
<dbReference type="Ensembl" id="ENSMMMT00000020866.1">
    <property type="protein sequence ID" value="ENSMMMP00000018358.1"/>
    <property type="gene ID" value="ENSMMMG00000016274.1"/>
</dbReference>
<organism evidence="12 13">
    <name type="scientific">Marmota marmota marmota</name>
    <name type="common">Alpine marmot</name>
    <dbReference type="NCBI Taxonomy" id="9994"/>
    <lineage>
        <taxon>Eukaryota</taxon>
        <taxon>Metazoa</taxon>
        <taxon>Chordata</taxon>
        <taxon>Craniata</taxon>
        <taxon>Vertebrata</taxon>
        <taxon>Euteleostomi</taxon>
        <taxon>Mammalia</taxon>
        <taxon>Eutheria</taxon>
        <taxon>Euarchontoglires</taxon>
        <taxon>Glires</taxon>
        <taxon>Rodentia</taxon>
        <taxon>Sciuromorpha</taxon>
        <taxon>Sciuridae</taxon>
        <taxon>Xerinae</taxon>
        <taxon>Marmotini</taxon>
        <taxon>Marmota</taxon>
    </lineage>
</organism>
<dbReference type="Pfam" id="PF03039">
    <property type="entry name" value="IL12"/>
    <property type="match status" value="1"/>
</dbReference>
<dbReference type="GeneTree" id="ENSGT00390000016906"/>
<dbReference type="GO" id="GO:0045513">
    <property type="term" value="F:interleukin-27 binding"/>
    <property type="evidence" value="ECO:0007669"/>
    <property type="project" value="Ensembl"/>
</dbReference>
<reference evidence="12" key="1">
    <citation type="submission" date="2025-08" db="UniProtKB">
        <authorList>
            <consortium name="Ensembl"/>
        </authorList>
    </citation>
    <scope>IDENTIFICATION</scope>
</reference>
<dbReference type="GO" id="GO:0010224">
    <property type="term" value="P:response to UV-B"/>
    <property type="evidence" value="ECO:0007669"/>
    <property type="project" value="Ensembl"/>
</dbReference>
<dbReference type="GO" id="GO:0098586">
    <property type="term" value="P:cellular response to virus"/>
    <property type="evidence" value="ECO:0007669"/>
    <property type="project" value="Ensembl"/>
</dbReference>
<dbReference type="GO" id="GO:1900747">
    <property type="term" value="P:negative regulation of vascular endothelial growth factor signaling pathway"/>
    <property type="evidence" value="ECO:0007669"/>
    <property type="project" value="Ensembl"/>
</dbReference>
<comment type="subunit">
    <text evidence="10">Heterodimer with IL12B; disulfide-linked. This heterodimer is known as interleukin IL-12. Heterodimer with EBI3/IL27B; not disulfide-linked. This heterodimer is known as interleukin IL-35. Interacts with NBR1; this interaction promotes IL-12 secretion.</text>
</comment>
<dbReference type="GO" id="GO:0045063">
    <property type="term" value="P:T-helper 1 cell differentiation"/>
    <property type="evidence" value="ECO:0007669"/>
    <property type="project" value="Ensembl"/>
</dbReference>
<evidence type="ECO:0000256" key="7">
    <source>
        <dbReference type="ARBA" id="ARBA00023030"/>
    </source>
</evidence>
<gene>
    <name evidence="11 12" type="primary">IL12A</name>
</gene>
<evidence type="ECO:0000256" key="10">
    <source>
        <dbReference type="ARBA" id="ARBA00047077"/>
    </source>
</evidence>
<dbReference type="Gene3D" id="1.20.1250.10">
    <property type="match status" value="1"/>
</dbReference>
<keyword evidence="4 11" id="KW-0202">Cytokine</keyword>
<dbReference type="GO" id="GO:0002860">
    <property type="term" value="P:positive regulation of natural killer cell mediated cytotoxicity directed against tumor cell target"/>
    <property type="evidence" value="ECO:0007669"/>
    <property type="project" value="Ensembl"/>
</dbReference>
<dbReference type="GO" id="GO:0048662">
    <property type="term" value="P:negative regulation of smooth muscle cell proliferation"/>
    <property type="evidence" value="ECO:0007669"/>
    <property type="project" value="Ensembl"/>
</dbReference>
<comment type="function">
    <text evidence="11">Heterodimerizes with IL12B to form the IL-12 cytokine or with EBI3/IL27B to form the IL-35 cytokine. IL-12 is primarily produced by professional antigen-presenting cells (APCs) such as B-cells and dendritic cells (DCs) as well as macrophages and granulocytes and regulates T-cell and natural killer-cell responses, induces the production of interferon-gamma (IFN-gamma), favors the differentiation of T-helper 1 (Th1) cells and is an important link between innate resistance and adaptive immunity. Mechanistically, exerts its biological effects through a receptor composed of IL12R1 and IL12R2 subunits. Binding to the receptor results in the rapid tyrosine phosphorylation of a number of cellular substrates including the JAK family kinases TYK2 and JAK2. In turn, recruited STAT4 gets phosphorylated and translocates to the nucleus where it regulates cytokine/growth factor responsive genes. As part of IL-35, plays essential roles in maintaining the immune homeostasis of the liver microenvironment and functions also as an immune-suppressive cytokine. Mediates biological events through unconventional receptors composed of IL12RB2 and gp130/IL6ST heterodimers or homodimers. Signaling requires the transcription factors STAT1 and STAT4, which form a unique heterodimer that binds to distinct DNA sites.</text>
</comment>
<evidence type="ECO:0000256" key="9">
    <source>
        <dbReference type="ARBA" id="ARBA00023180"/>
    </source>
</evidence>
<dbReference type="GO" id="GO:0051135">
    <property type="term" value="P:positive regulation of NK T cell activation"/>
    <property type="evidence" value="ECO:0007669"/>
    <property type="project" value="Ensembl"/>
</dbReference>
<keyword evidence="6 11" id="KW-0732">Signal</keyword>
<dbReference type="PANTHER" id="PTHR48485:SF1">
    <property type="entry name" value="INTERLEUKIN-12 SUBUNIT ALPHA"/>
    <property type="match status" value="1"/>
</dbReference>
<evidence type="ECO:0000256" key="3">
    <source>
        <dbReference type="ARBA" id="ARBA00014463"/>
    </source>
</evidence>
<accession>A0A8C5ZRB2</accession>
<dbReference type="GO" id="GO:0032816">
    <property type="term" value="P:positive regulation of natural killer cell activation"/>
    <property type="evidence" value="ECO:0007669"/>
    <property type="project" value="Ensembl"/>
</dbReference>
<protein>
    <recommendedName>
        <fullName evidence="3 11">Interleukin-12 subunit alpha</fullName>
        <shortName evidence="11">IL-12A</shortName>
    </recommendedName>
</protein>
<dbReference type="GO" id="GO:0032700">
    <property type="term" value="P:negative regulation of interleukin-17 production"/>
    <property type="evidence" value="ECO:0007669"/>
    <property type="project" value="Ensembl"/>
</dbReference>
<comment type="subunit">
    <text evidence="11">Heterodimer with IL12B; disulfide-linked. The heterodimer is known as interleukin IL-12.</text>
</comment>
<proteinExistence type="inferred from homology"/>
<dbReference type="GO" id="GO:0050671">
    <property type="term" value="P:positive regulation of lymphocyte proliferation"/>
    <property type="evidence" value="ECO:0007669"/>
    <property type="project" value="Ensembl"/>
</dbReference>
<dbReference type="GO" id="GO:1903588">
    <property type="term" value="P:negative regulation of blood vessel endothelial cell proliferation involved in sprouting angiogenesis"/>
    <property type="evidence" value="ECO:0007669"/>
    <property type="project" value="Ensembl"/>
</dbReference>
<name>A0A8C5ZRB2_MARMA</name>
<dbReference type="GO" id="GO:0005143">
    <property type="term" value="F:interleukin-12 receptor binding"/>
    <property type="evidence" value="ECO:0007669"/>
    <property type="project" value="InterPro"/>
</dbReference>
<sequence length="223" mass="24607">APNSLAGLLLLASLVLLEHLGSARNLPRSTPVPAVSQECHNLSQTLLSTVDSALQNAIEILEYYPCSAEEVNHEDITKNRTNTVKACLPQELAQNGNCLASRETSFIIKGSSLTSGRTSWNTTLCFSSIYEDLKMYQLELKAINEKLLMDPKGQIYEDKALLAAVDYLMQAVNVNNETVPQTPSPEAPSPNLYRMKTKLCILLHALRIRAVTINRVMSYLNSS</sequence>
<dbReference type="InterPro" id="IPR050676">
    <property type="entry name" value="IL-12"/>
</dbReference>
<dbReference type="GO" id="GO:0016477">
    <property type="term" value="P:cell migration"/>
    <property type="evidence" value="ECO:0007669"/>
    <property type="project" value="Ensembl"/>
</dbReference>
<evidence type="ECO:0000313" key="12">
    <source>
        <dbReference type="Ensembl" id="ENSMMMP00000018358.1"/>
    </source>
</evidence>
<dbReference type="GO" id="GO:0050709">
    <property type="term" value="P:negative regulation of protein secretion"/>
    <property type="evidence" value="ECO:0007669"/>
    <property type="project" value="Ensembl"/>
</dbReference>
<dbReference type="GO" id="GO:0035722">
    <property type="term" value="P:interleukin-12-mediated signaling pathway"/>
    <property type="evidence" value="ECO:0007669"/>
    <property type="project" value="Ensembl"/>
</dbReference>
<feature type="signal peptide" evidence="11">
    <location>
        <begin position="1"/>
        <end position="23"/>
    </location>
</feature>
<dbReference type="GO" id="GO:0032729">
    <property type="term" value="P:positive regulation of type II interferon production"/>
    <property type="evidence" value="ECO:0007669"/>
    <property type="project" value="Ensembl"/>
</dbReference>
<feature type="chain" id="PRO_5034858106" description="Interleukin-12 subunit alpha" evidence="11">
    <location>
        <begin position="24"/>
        <end position="223"/>
    </location>
</feature>
<dbReference type="GO" id="GO:0042163">
    <property type="term" value="F:interleukin-12 beta subunit binding"/>
    <property type="evidence" value="ECO:0007669"/>
    <property type="project" value="Ensembl"/>
</dbReference>
<evidence type="ECO:0000256" key="1">
    <source>
        <dbReference type="ARBA" id="ARBA00004613"/>
    </source>
</evidence>
<dbReference type="PANTHER" id="PTHR48485">
    <property type="entry name" value="INTERLEUKIN-12 SUBUNIT BETA-RELATED"/>
    <property type="match status" value="1"/>
</dbReference>
<dbReference type="GO" id="GO:2000510">
    <property type="term" value="P:positive regulation of dendritic cell chemotaxis"/>
    <property type="evidence" value="ECO:0007669"/>
    <property type="project" value="Ensembl"/>
</dbReference>